<dbReference type="InParanoid" id="Q0UCS8"/>
<reference evidence="4" key="1">
    <citation type="journal article" date="2007" name="Plant Cell">
        <title>Dothideomycete-plant interactions illuminated by genome sequencing and EST analysis of the wheat pathogen Stagonospora nodorum.</title>
        <authorList>
            <person name="Hane J.K."/>
            <person name="Lowe R.G."/>
            <person name="Solomon P.S."/>
            <person name="Tan K.C."/>
            <person name="Schoch C.L."/>
            <person name="Spatafora J.W."/>
            <person name="Crous P.W."/>
            <person name="Kodira C."/>
            <person name="Birren B.W."/>
            <person name="Galagan J.E."/>
            <person name="Torriani S.F."/>
            <person name="McDonald B.A."/>
            <person name="Oliver R.P."/>
        </authorList>
    </citation>
    <scope>NUCLEOTIDE SEQUENCE [LARGE SCALE GENOMIC DNA]</scope>
    <source>
        <strain evidence="4">SN15 / ATCC MYA-4574 / FGSC 10173</strain>
    </source>
</reference>
<dbReference type="HOGENOM" id="CLU_1806901_0_0_1"/>
<evidence type="ECO:0000256" key="1">
    <source>
        <dbReference type="SAM" id="MobiDB-lite"/>
    </source>
</evidence>
<protein>
    <submittedName>
        <fullName evidence="3">Uncharacterized protein</fullName>
    </submittedName>
</protein>
<keyword evidence="2" id="KW-0812">Transmembrane</keyword>
<name>Q0UCS8_PHANO</name>
<proteinExistence type="predicted"/>
<gene>
    <name evidence="3" type="ORF">SNOG_10436</name>
</gene>
<evidence type="ECO:0000256" key="2">
    <source>
        <dbReference type="SAM" id="Phobius"/>
    </source>
</evidence>
<dbReference type="EMBL" id="CH445341">
    <property type="protein sequence ID" value="EAT81830.2"/>
    <property type="molecule type" value="Genomic_DNA"/>
</dbReference>
<keyword evidence="2" id="KW-1133">Transmembrane helix</keyword>
<dbReference type="RefSeq" id="XP_001800706.1">
    <property type="nucleotide sequence ID" value="XM_001800654.1"/>
</dbReference>
<keyword evidence="2" id="KW-0472">Membrane</keyword>
<dbReference type="GeneID" id="5977613"/>
<evidence type="ECO:0000313" key="4">
    <source>
        <dbReference type="Proteomes" id="UP000001055"/>
    </source>
</evidence>
<feature type="transmembrane region" description="Helical" evidence="2">
    <location>
        <begin position="38"/>
        <end position="56"/>
    </location>
</feature>
<feature type="compositionally biased region" description="Basic residues" evidence="1">
    <location>
        <begin position="115"/>
        <end position="125"/>
    </location>
</feature>
<feature type="region of interest" description="Disordered" evidence="1">
    <location>
        <begin position="96"/>
        <end position="130"/>
    </location>
</feature>
<dbReference type="VEuPathDB" id="FungiDB:JI435_104360"/>
<evidence type="ECO:0000313" key="3">
    <source>
        <dbReference type="EMBL" id="EAT81830.2"/>
    </source>
</evidence>
<organism evidence="3 4">
    <name type="scientific">Phaeosphaeria nodorum (strain SN15 / ATCC MYA-4574 / FGSC 10173)</name>
    <name type="common">Glume blotch fungus</name>
    <name type="synonym">Parastagonospora nodorum</name>
    <dbReference type="NCBI Taxonomy" id="321614"/>
    <lineage>
        <taxon>Eukaryota</taxon>
        <taxon>Fungi</taxon>
        <taxon>Dikarya</taxon>
        <taxon>Ascomycota</taxon>
        <taxon>Pezizomycotina</taxon>
        <taxon>Dothideomycetes</taxon>
        <taxon>Pleosporomycetidae</taxon>
        <taxon>Pleosporales</taxon>
        <taxon>Pleosporineae</taxon>
        <taxon>Phaeosphaeriaceae</taxon>
        <taxon>Parastagonospora</taxon>
    </lineage>
</organism>
<sequence length="143" mass="15470">MQLHQLAILPLKGHHLDQVFNNQSTSTSYSHPTPDTTITMSIIVTLILAQLCLIYVSAMAIPPTNAATIPIWDIERATSFNALLAASVKNTRYAPDMQSASHGSEAASSQSANVTKRRKTARQAKHLPSIKNMPNGGMQCAVM</sequence>
<dbReference type="AlphaFoldDB" id="Q0UCS8"/>
<dbReference type="Proteomes" id="UP000001055">
    <property type="component" value="Unassembled WGS sequence"/>
</dbReference>
<accession>Q0UCS8</accession>
<feature type="compositionally biased region" description="Polar residues" evidence="1">
    <location>
        <begin position="98"/>
        <end position="114"/>
    </location>
</feature>
<dbReference type="KEGG" id="pno:SNOG_10436"/>